<gene>
    <name evidence="2" type="ORF">N658DRAFT_390600</name>
</gene>
<protein>
    <recommendedName>
        <fullName evidence="1">Ecp2 effector protein-like domain-containing protein</fullName>
    </recommendedName>
</protein>
<evidence type="ECO:0000313" key="3">
    <source>
        <dbReference type="Proteomes" id="UP001305647"/>
    </source>
</evidence>
<dbReference type="Pfam" id="PF14856">
    <property type="entry name" value="Hce2"/>
    <property type="match status" value="1"/>
</dbReference>
<dbReference type="InterPro" id="IPR029226">
    <property type="entry name" value="Ecp2-like"/>
</dbReference>
<dbReference type="Proteomes" id="UP001305647">
    <property type="component" value="Unassembled WGS sequence"/>
</dbReference>
<organism evidence="2 3">
    <name type="scientific">Parathielavia hyrcaniae</name>
    <dbReference type="NCBI Taxonomy" id="113614"/>
    <lineage>
        <taxon>Eukaryota</taxon>
        <taxon>Fungi</taxon>
        <taxon>Dikarya</taxon>
        <taxon>Ascomycota</taxon>
        <taxon>Pezizomycotina</taxon>
        <taxon>Sordariomycetes</taxon>
        <taxon>Sordariomycetidae</taxon>
        <taxon>Sordariales</taxon>
        <taxon>Chaetomiaceae</taxon>
        <taxon>Parathielavia</taxon>
    </lineage>
</organism>
<name>A0AAN6PUF8_9PEZI</name>
<feature type="domain" description="Ecp2 effector protein-like" evidence="1">
    <location>
        <begin position="54"/>
        <end position="132"/>
    </location>
</feature>
<dbReference type="AlphaFoldDB" id="A0AAN6PUF8"/>
<feature type="non-terminal residue" evidence="2">
    <location>
        <position position="1"/>
    </location>
</feature>
<feature type="non-terminal residue" evidence="2">
    <location>
        <position position="132"/>
    </location>
</feature>
<proteinExistence type="predicted"/>
<comment type="caution">
    <text evidence="2">The sequence shown here is derived from an EMBL/GenBank/DDBJ whole genome shotgun (WGS) entry which is preliminary data.</text>
</comment>
<evidence type="ECO:0000313" key="2">
    <source>
        <dbReference type="EMBL" id="KAK4098162.1"/>
    </source>
</evidence>
<dbReference type="EMBL" id="MU863662">
    <property type="protein sequence ID" value="KAK4098162.1"/>
    <property type="molecule type" value="Genomic_DNA"/>
</dbReference>
<sequence length="132" mass="13999">ATLASILTVTVTSGAPFIDPSPPSTPEPGALLTPVPESNTNLLLAARENRIDSGPSTFENKVSDASPLVQDCWQLFHNIAGGGTWTIWGKHRTLAMYHTCAFGAEVVGGMSMGLKIGNGDIRDLARDSIEMF</sequence>
<keyword evidence="3" id="KW-1185">Reference proteome</keyword>
<evidence type="ECO:0000259" key="1">
    <source>
        <dbReference type="Pfam" id="PF14856"/>
    </source>
</evidence>
<reference evidence="2" key="1">
    <citation type="journal article" date="2023" name="Mol. Phylogenet. Evol.">
        <title>Genome-scale phylogeny and comparative genomics of the fungal order Sordariales.</title>
        <authorList>
            <person name="Hensen N."/>
            <person name="Bonometti L."/>
            <person name="Westerberg I."/>
            <person name="Brannstrom I.O."/>
            <person name="Guillou S."/>
            <person name="Cros-Aarteil S."/>
            <person name="Calhoun S."/>
            <person name="Haridas S."/>
            <person name="Kuo A."/>
            <person name="Mondo S."/>
            <person name="Pangilinan J."/>
            <person name="Riley R."/>
            <person name="LaButti K."/>
            <person name="Andreopoulos B."/>
            <person name="Lipzen A."/>
            <person name="Chen C."/>
            <person name="Yan M."/>
            <person name="Daum C."/>
            <person name="Ng V."/>
            <person name="Clum A."/>
            <person name="Steindorff A."/>
            <person name="Ohm R.A."/>
            <person name="Martin F."/>
            <person name="Silar P."/>
            <person name="Natvig D.O."/>
            <person name="Lalanne C."/>
            <person name="Gautier V."/>
            <person name="Ament-Velasquez S.L."/>
            <person name="Kruys A."/>
            <person name="Hutchinson M.I."/>
            <person name="Powell A.J."/>
            <person name="Barry K."/>
            <person name="Miller A.N."/>
            <person name="Grigoriev I.V."/>
            <person name="Debuchy R."/>
            <person name="Gladieux P."/>
            <person name="Hiltunen Thoren M."/>
            <person name="Johannesson H."/>
        </authorList>
    </citation>
    <scope>NUCLEOTIDE SEQUENCE</scope>
    <source>
        <strain evidence="2">CBS 757.83</strain>
    </source>
</reference>
<accession>A0AAN6PUF8</accession>
<reference evidence="2" key="2">
    <citation type="submission" date="2023-05" db="EMBL/GenBank/DDBJ databases">
        <authorList>
            <consortium name="Lawrence Berkeley National Laboratory"/>
            <person name="Steindorff A."/>
            <person name="Hensen N."/>
            <person name="Bonometti L."/>
            <person name="Westerberg I."/>
            <person name="Brannstrom I.O."/>
            <person name="Guillou S."/>
            <person name="Cros-Aarteil S."/>
            <person name="Calhoun S."/>
            <person name="Haridas S."/>
            <person name="Kuo A."/>
            <person name="Mondo S."/>
            <person name="Pangilinan J."/>
            <person name="Riley R."/>
            <person name="Labutti K."/>
            <person name="Andreopoulos B."/>
            <person name="Lipzen A."/>
            <person name="Chen C."/>
            <person name="Yanf M."/>
            <person name="Daum C."/>
            <person name="Ng V."/>
            <person name="Clum A."/>
            <person name="Ohm R."/>
            <person name="Martin F."/>
            <person name="Silar P."/>
            <person name="Natvig D."/>
            <person name="Lalanne C."/>
            <person name="Gautier V."/>
            <person name="Ament-Velasquez S.L."/>
            <person name="Kruys A."/>
            <person name="Hutchinson M.I."/>
            <person name="Powell A.J."/>
            <person name="Barry K."/>
            <person name="Miller A.N."/>
            <person name="Grigoriev I.V."/>
            <person name="Debuchy R."/>
            <person name="Gladieux P."/>
            <person name="Thoren M.H."/>
            <person name="Johannesson H."/>
        </authorList>
    </citation>
    <scope>NUCLEOTIDE SEQUENCE</scope>
    <source>
        <strain evidence="2">CBS 757.83</strain>
    </source>
</reference>